<comment type="subcellular location">
    <subcellularLocation>
        <location evidence="1">Endoplasmic reticulum</location>
    </subcellularLocation>
</comment>
<dbReference type="Ensembl" id="ENSCABT00000010843.1">
    <property type="protein sequence ID" value="ENSCABP00000009894.1"/>
    <property type="gene ID" value="ENSCABG00000007426.1"/>
</dbReference>
<protein>
    <recommendedName>
        <fullName evidence="6">Calreticulin</fullName>
    </recommendedName>
</protein>
<organism evidence="4 5">
    <name type="scientific">Chelonoidis abingdonii</name>
    <name type="common">Abingdon island giant tortoise</name>
    <name type="synonym">Testudo abingdonii</name>
    <dbReference type="NCBI Taxonomy" id="106734"/>
    <lineage>
        <taxon>Eukaryota</taxon>
        <taxon>Metazoa</taxon>
        <taxon>Chordata</taxon>
        <taxon>Craniata</taxon>
        <taxon>Vertebrata</taxon>
        <taxon>Euteleostomi</taxon>
        <taxon>Archelosauria</taxon>
        <taxon>Testudinata</taxon>
        <taxon>Testudines</taxon>
        <taxon>Cryptodira</taxon>
        <taxon>Durocryptodira</taxon>
        <taxon>Testudinoidea</taxon>
        <taxon>Testudinidae</taxon>
        <taxon>Chelonoidis</taxon>
    </lineage>
</organism>
<evidence type="ECO:0008006" key="6">
    <source>
        <dbReference type="Google" id="ProtNLM"/>
    </source>
</evidence>
<dbReference type="SUPFAM" id="SSF49899">
    <property type="entry name" value="Concanavalin A-like lectins/glucanases"/>
    <property type="match status" value="1"/>
</dbReference>
<dbReference type="InterPro" id="IPR013320">
    <property type="entry name" value="ConA-like_dom_sf"/>
</dbReference>
<dbReference type="GeneTree" id="ENSGT00950000182915"/>
<keyword evidence="5" id="KW-1185">Reference proteome</keyword>
<evidence type="ECO:0000313" key="4">
    <source>
        <dbReference type="Ensembl" id="ENSCABP00000009894.1"/>
    </source>
</evidence>
<evidence type="ECO:0000256" key="2">
    <source>
        <dbReference type="ARBA" id="ARBA00010983"/>
    </source>
</evidence>
<dbReference type="GO" id="GO:0006457">
    <property type="term" value="P:protein folding"/>
    <property type="evidence" value="ECO:0007669"/>
    <property type="project" value="InterPro"/>
</dbReference>
<evidence type="ECO:0000313" key="5">
    <source>
        <dbReference type="Proteomes" id="UP000694404"/>
    </source>
</evidence>
<dbReference type="GO" id="GO:0005509">
    <property type="term" value="F:calcium ion binding"/>
    <property type="evidence" value="ECO:0007669"/>
    <property type="project" value="InterPro"/>
</dbReference>
<accession>A0A8C0IPI4</accession>
<dbReference type="GO" id="GO:0036503">
    <property type="term" value="P:ERAD pathway"/>
    <property type="evidence" value="ECO:0007669"/>
    <property type="project" value="TreeGrafter"/>
</dbReference>
<dbReference type="Gene3D" id="2.60.120.200">
    <property type="match status" value="1"/>
</dbReference>
<reference evidence="4" key="2">
    <citation type="submission" date="2025-09" db="UniProtKB">
        <authorList>
            <consortium name="Ensembl"/>
        </authorList>
    </citation>
    <scope>IDENTIFICATION</scope>
</reference>
<comment type="similarity">
    <text evidence="2">Belongs to the calreticulin family.</text>
</comment>
<evidence type="ECO:0000256" key="3">
    <source>
        <dbReference type="ARBA" id="ARBA00022824"/>
    </source>
</evidence>
<reference evidence="4" key="1">
    <citation type="submission" date="2025-08" db="UniProtKB">
        <authorList>
            <consortium name="Ensembl"/>
        </authorList>
    </citation>
    <scope>IDENTIFICATION</scope>
</reference>
<proteinExistence type="inferred from homology"/>
<keyword evidence="3" id="KW-0256">Endoplasmic reticulum</keyword>
<dbReference type="GO" id="GO:0005789">
    <property type="term" value="C:endoplasmic reticulum membrane"/>
    <property type="evidence" value="ECO:0007669"/>
    <property type="project" value="TreeGrafter"/>
</dbReference>
<dbReference type="PANTHER" id="PTHR11073:SF2">
    <property type="entry name" value="CALRETICULIN"/>
    <property type="match status" value="1"/>
</dbReference>
<dbReference type="InterPro" id="IPR001580">
    <property type="entry name" value="Calret/calnex"/>
</dbReference>
<dbReference type="PANTHER" id="PTHR11073">
    <property type="entry name" value="CALRETICULIN AND CALNEXIN"/>
    <property type="match status" value="1"/>
</dbReference>
<name>A0A8C0IPI4_CHEAB</name>
<dbReference type="Proteomes" id="UP000694404">
    <property type="component" value="Unplaced"/>
</dbReference>
<evidence type="ECO:0000256" key="1">
    <source>
        <dbReference type="ARBA" id="ARBA00004240"/>
    </source>
</evidence>
<sequence>DRQAHHPLFITIWKNSNFCFFFPVGWQKRWTESKHKSDYSKFQLTAGSFYGKEEKDKGKLYSIQDARFYARLEPFSNEGQTLVIPFTVKHKQKIDCAGGYIKQFPYIMFGKVSEYSISVRNA</sequence>
<dbReference type="GO" id="GO:0051082">
    <property type="term" value="F:unfolded protein binding"/>
    <property type="evidence" value="ECO:0007669"/>
    <property type="project" value="InterPro"/>
</dbReference>
<dbReference type="AlphaFoldDB" id="A0A8C0IPI4"/>